<comment type="subcellular location">
    <subcellularLocation>
        <location evidence="1">Mitochondrion intermembrane space</location>
    </subcellularLocation>
</comment>
<feature type="transmembrane region" description="Helical" evidence="6">
    <location>
        <begin position="16"/>
        <end position="37"/>
    </location>
</feature>
<keyword evidence="8" id="KW-1185">Reference proteome</keyword>
<evidence type="ECO:0000256" key="6">
    <source>
        <dbReference type="SAM" id="Phobius"/>
    </source>
</evidence>
<evidence type="ECO:0000256" key="4">
    <source>
        <dbReference type="ARBA" id="ARBA00038205"/>
    </source>
</evidence>
<evidence type="ECO:0000256" key="3">
    <source>
        <dbReference type="ARBA" id="ARBA00023157"/>
    </source>
</evidence>
<dbReference type="SUPFAM" id="SSF47072">
    <property type="entry name" value="Cysteine alpha-hairpin motif"/>
    <property type="match status" value="1"/>
</dbReference>
<keyword evidence="6" id="KW-1133">Transmembrane helix</keyword>
<comment type="similarity">
    <text evidence="4">Belongs to the CHCHD7 family.</text>
</comment>
<keyword evidence="6" id="KW-0812">Transmembrane</keyword>
<dbReference type="Ensembl" id="ENSNMLT00000037196.1">
    <property type="protein sequence ID" value="ENSNMLP00000033390.1"/>
    <property type="gene ID" value="ENSNMLG00000020839.1"/>
</dbReference>
<accession>A0A8C6UF44</accession>
<protein>
    <recommendedName>
        <fullName evidence="5">Coiled-coil-helix-coiled-coil-helix domain-containing protein 7</fullName>
    </recommendedName>
</protein>
<keyword evidence="2" id="KW-0496">Mitochondrion</keyword>
<keyword evidence="6" id="KW-0472">Membrane</keyword>
<dbReference type="Proteomes" id="UP000694523">
    <property type="component" value="Unplaced"/>
</dbReference>
<evidence type="ECO:0000256" key="5">
    <source>
        <dbReference type="ARBA" id="ARBA00039509"/>
    </source>
</evidence>
<keyword evidence="3" id="KW-1015">Disulfide bond</keyword>
<name>A0A8C6UF44_9GOBI</name>
<dbReference type="InterPro" id="IPR051040">
    <property type="entry name" value="COX23"/>
</dbReference>
<reference evidence="7" key="2">
    <citation type="submission" date="2025-09" db="UniProtKB">
        <authorList>
            <consortium name="Ensembl"/>
        </authorList>
    </citation>
    <scope>IDENTIFICATION</scope>
</reference>
<dbReference type="PROSITE" id="PS51808">
    <property type="entry name" value="CHCH"/>
    <property type="match status" value="1"/>
</dbReference>
<evidence type="ECO:0000313" key="7">
    <source>
        <dbReference type="Ensembl" id="ENSNMLP00000033390.1"/>
    </source>
</evidence>
<dbReference type="PANTHER" id="PTHR46811:SF1">
    <property type="entry name" value="COILED-COIL-HELIX-COILED-COIL-HELIX DOMAIN-CONTAINING PROTEIN 7"/>
    <property type="match status" value="1"/>
</dbReference>
<dbReference type="PANTHER" id="PTHR46811">
    <property type="entry name" value="COILED-COIL-HELIX-COILED-COIL-HELIX DOMAIN-CONTAINING PROTEIN 7"/>
    <property type="match status" value="1"/>
</dbReference>
<reference evidence="7" key="1">
    <citation type="submission" date="2025-08" db="UniProtKB">
        <authorList>
            <consortium name="Ensembl"/>
        </authorList>
    </citation>
    <scope>IDENTIFICATION</scope>
</reference>
<organism evidence="7 8">
    <name type="scientific">Neogobius melanostomus</name>
    <name type="common">round goby</name>
    <dbReference type="NCBI Taxonomy" id="47308"/>
    <lineage>
        <taxon>Eukaryota</taxon>
        <taxon>Metazoa</taxon>
        <taxon>Chordata</taxon>
        <taxon>Craniata</taxon>
        <taxon>Vertebrata</taxon>
        <taxon>Euteleostomi</taxon>
        <taxon>Actinopterygii</taxon>
        <taxon>Neopterygii</taxon>
        <taxon>Teleostei</taxon>
        <taxon>Neoteleostei</taxon>
        <taxon>Acanthomorphata</taxon>
        <taxon>Gobiaria</taxon>
        <taxon>Gobiiformes</taxon>
        <taxon>Gobioidei</taxon>
        <taxon>Gobiidae</taxon>
        <taxon>Benthophilinae</taxon>
        <taxon>Neogobiini</taxon>
        <taxon>Neogobius</taxon>
    </lineage>
</organism>
<dbReference type="InterPro" id="IPR009069">
    <property type="entry name" value="Cys_alpha_HP_mot_SF"/>
</dbReference>
<sequence>MSSYDVLVTWVGAPKATFAFVHCVLFLKVSLSVQVLMDRNVRKLRDQDINPCLEETHASSKCMDHYNYDRNMCSAYFQNYKDCRKYWHNVMVQRRREGIKPDMPTAAERREMLAALEESLTDLSAGL</sequence>
<dbReference type="AlphaFoldDB" id="A0A8C6UF44"/>
<evidence type="ECO:0000256" key="2">
    <source>
        <dbReference type="ARBA" id="ARBA00023128"/>
    </source>
</evidence>
<dbReference type="GO" id="GO:0033108">
    <property type="term" value="P:mitochondrial respiratory chain complex assembly"/>
    <property type="evidence" value="ECO:0007669"/>
    <property type="project" value="TreeGrafter"/>
</dbReference>
<evidence type="ECO:0000256" key="1">
    <source>
        <dbReference type="ARBA" id="ARBA00004569"/>
    </source>
</evidence>
<proteinExistence type="inferred from homology"/>
<dbReference type="GO" id="GO:0005758">
    <property type="term" value="C:mitochondrial intermembrane space"/>
    <property type="evidence" value="ECO:0007669"/>
    <property type="project" value="UniProtKB-SubCell"/>
</dbReference>
<evidence type="ECO:0000313" key="8">
    <source>
        <dbReference type="Proteomes" id="UP000694523"/>
    </source>
</evidence>